<evidence type="ECO:0000313" key="2">
    <source>
        <dbReference type="Proteomes" id="UP000293331"/>
    </source>
</evidence>
<accession>A0A4V1ZBF2</accession>
<comment type="caution">
    <text evidence="1">The sequence shown here is derived from an EMBL/GenBank/DDBJ whole genome shotgun (WGS) entry which is preliminary data.</text>
</comment>
<gene>
    <name evidence="1" type="ORF">EWM62_16965</name>
</gene>
<sequence length="196" mass="22762">MKAILYNTYLLLGGIMWCFISTCMGQPSTKQHVENRRDSLLSPAEISTSYLYWYISHKSKLDRINIFQADTASDTDNYKVDFKRVNFYLNQIKKSGFVSEKYIDTLKKAYLAADEKLNLHPQNDGPIQGFEYDPILGIQEETEITQNVNEFKVISNSIKDDHAVVLGKISDTLWIRFDLSKTDKKWLINAMHPYFK</sequence>
<organism evidence="1 2">
    <name type="scientific">Mucilaginibacter terrigena</name>
    <dbReference type="NCBI Taxonomy" id="2492395"/>
    <lineage>
        <taxon>Bacteria</taxon>
        <taxon>Pseudomonadati</taxon>
        <taxon>Bacteroidota</taxon>
        <taxon>Sphingobacteriia</taxon>
        <taxon>Sphingobacteriales</taxon>
        <taxon>Sphingobacteriaceae</taxon>
        <taxon>Mucilaginibacter</taxon>
    </lineage>
</organism>
<dbReference type="OrthoDB" id="648623at2"/>
<dbReference type="EMBL" id="SEWG01000008">
    <property type="protein sequence ID" value="RYU86842.1"/>
    <property type="molecule type" value="Genomic_DNA"/>
</dbReference>
<reference evidence="1 2" key="1">
    <citation type="submission" date="2019-02" db="EMBL/GenBank/DDBJ databases">
        <title>Bacterial novel species Mucilaginibacter sp. 17JY9-4 isolated from soil.</title>
        <authorList>
            <person name="Jung H.-Y."/>
        </authorList>
    </citation>
    <scope>NUCLEOTIDE SEQUENCE [LARGE SCALE GENOMIC DNA]</scope>
    <source>
        <strain evidence="1 2">17JY9-4</strain>
    </source>
</reference>
<dbReference type="Proteomes" id="UP000293331">
    <property type="component" value="Unassembled WGS sequence"/>
</dbReference>
<evidence type="ECO:0000313" key="1">
    <source>
        <dbReference type="EMBL" id="RYU86842.1"/>
    </source>
</evidence>
<name>A0A4V1ZBF2_9SPHI</name>
<keyword evidence="2" id="KW-1185">Reference proteome</keyword>
<dbReference type="RefSeq" id="WP_129877872.1">
    <property type="nucleotide sequence ID" value="NZ_SEWG01000008.1"/>
</dbReference>
<dbReference type="AlphaFoldDB" id="A0A4V1ZBF2"/>
<protein>
    <recommendedName>
        <fullName evidence="3">DUF3828 domain-containing protein</fullName>
    </recommendedName>
</protein>
<evidence type="ECO:0008006" key="3">
    <source>
        <dbReference type="Google" id="ProtNLM"/>
    </source>
</evidence>
<proteinExistence type="predicted"/>